<sequence>MYQVPSILWAKRCLLLSRSVAEGHIGESNPLHPLVAFTMFLTFEARCIMALQWWDDSTLQELYLISKQVVEKLRCAEDEKLRALHIISEVHEKQYGKVLACLLEKPPNLPKMLKYVKDSKECSTRLKRKYDAEADHEDRVVEAVTPIEEPSEITNTSSRIIDL</sequence>
<comment type="caution">
    <text evidence="1">The sequence shown here is derived from an EMBL/GenBank/DDBJ whole genome shotgun (WGS) entry which is preliminary data.</text>
</comment>
<dbReference type="AlphaFoldDB" id="A0A9P6XVZ9"/>
<reference evidence="1" key="1">
    <citation type="journal article" date="2020" name="Microb. Genom.">
        <title>Genetic diversity of clinical and environmental Mucorales isolates obtained from an investigation of mucormycosis cases among solid organ transplant recipients.</title>
        <authorList>
            <person name="Nguyen M.H."/>
            <person name="Kaul D."/>
            <person name="Muto C."/>
            <person name="Cheng S.J."/>
            <person name="Richter R.A."/>
            <person name="Bruno V.M."/>
            <person name="Liu G."/>
            <person name="Beyhan S."/>
            <person name="Sundermann A.J."/>
            <person name="Mounaud S."/>
            <person name="Pasculle A.W."/>
            <person name="Nierman W.C."/>
            <person name="Driscoll E."/>
            <person name="Cumbie R."/>
            <person name="Clancy C.J."/>
            <person name="Dupont C.L."/>
        </authorList>
    </citation>
    <scope>NUCLEOTIDE SEQUENCE</scope>
    <source>
        <strain evidence="1">GL16</strain>
    </source>
</reference>
<dbReference type="EMBL" id="JAANIT010003915">
    <property type="protein sequence ID" value="KAG1533360.1"/>
    <property type="molecule type" value="Genomic_DNA"/>
</dbReference>
<protein>
    <submittedName>
        <fullName evidence="1">Uncharacterized protein</fullName>
    </submittedName>
</protein>
<evidence type="ECO:0000313" key="2">
    <source>
        <dbReference type="Proteomes" id="UP000717996"/>
    </source>
</evidence>
<evidence type="ECO:0000313" key="1">
    <source>
        <dbReference type="EMBL" id="KAG1533360.1"/>
    </source>
</evidence>
<name>A0A9P6XVZ9_RHIOR</name>
<accession>A0A9P6XVZ9</accession>
<dbReference type="Proteomes" id="UP000717996">
    <property type="component" value="Unassembled WGS sequence"/>
</dbReference>
<dbReference type="OrthoDB" id="2282250at2759"/>
<dbReference type="OMA" id="FSERCLM"/>
<gene>
    <name evidence="1" type="ORF">G6F51_012653</name>
</gene>
<organism evidence="1 2">
    <name type="scientific">Rhizopus oryzae</name>
    <name type="common">Mucormycosis agent</name>
    <name type="synonym">Rhizopus arrhizus var. delemar</name>
    <dbReference type="NCBI Taxonomy" id="64495"/>
    <lineage>
        <taxon>Eukaryota</taxon>
        <taxon>Fungi</taxon>
        <taxon>Fungi incertae sedis</taxon>
        <taxon>Mucoromycota</taxon>
        <taxon>Mucoromycotina</taxon>
        <taxon>Mucoromycetes</taxon>
        <taxon>Mucorales</taxon>
        <taxon>Mucorineae</taxon>
        <taxon>Rhizopodaceae</taxon>
        <taxon>Rhizopus</taxon>
    </lineage>
</organism>
<proteinExistence type="predicted"/>